<dbReference type="GO" id="GO:0016705">
    <property type="term" value="F:oxidoreductase activity, acting on paired donors, with incorporation or reduction of molecular oxygen"/>
    <property type="evidence" value="ECO:0007669"/>
    <property type="project" value="InterPro"/>
</dbReference>
<dbReference type="Pfam" id="PF00067">
    <property type="entry name" value="p450"/>
    <property type="match status" value="1"/>
</dbReference>
<accession>A0AAW1UI22</accession>
<dbReference type="PRINTS" id="PR00385">
    <property type="entry name" value="P450"/>
</dbReference>
<proteinExistence type="inferred from homology"/>
<comment type="similarity">
    <text evidence="4 14">Belongs to the cytochrome P450 family.</text>
</comment>
<keyword evidence="8" id="KW-0492">Microsome</keyword>
<dbReference type="CDD" id="cd11056">
    <property type="entry name" value="CYP6-like"/>
    <property type="match status" value="1"/>
</dbReference>
<evidence type="ECO:0000256" key="7">
    <source>
        <dbReference type="ARBA" id="ARBA00022824"/>
    </source>
</evidence>
<evidence type="ECO:0000256" key="13">
    <source>
        <dbReference type="PIRSR" id="PIRSR602401-1"/>
    </source>
</evidence>
<evidence type="ECO:0000256" key="3">
    <source>
        <dbReference type="ARBA" id="ARBA00004406"/>
    </source>
</evidence>
<gene>
    <name evidence="15" type="ORF">WA026_019677</name>
</gene>
<evidence type="ECO:0000256" key="8">
    <source>
        <dbReference type="ARBA" id="ARBA00022848"/>
    </source>
</evidence>
<organism evidence="15 16">
    <name type="scientific">Henosepilachna vigintioctopunctata</name>
    <dbReference type="NCBI Taxonomy" id="420089"/>
    <lineage>
        <taxon>Eukaryota</taxon>
        <taxon>Metazoa</taxon>
        <taxon>Ecdysozoa</taxon>
        <taxon>Arthropoda</taxon>
        <taxon>Hexapoda</taxon>
        <taxon>Insecta</taxon>
        <taxon>Pterygota</taxon>
        <taxon>Neoptera</taxon>
        <taxon>Endopterygota</taxon>
        <taxon>Coleoptera</taxon>
        <taxon>Polyphaga</taxon>
        <taxon>Cucujiformia</taxon>
        <taxon>Coccinelloidea</taxon>
        <taxon>Coccinellidae</taxon>
        <taxon>Epilachninae</taxon>
        <taxon>Epilachnini</taxon>
        <taxon>Henosepilachna</taxon>
    </lineage>
</organism>
<protein>
    <recommendedName>
        <fullName evidence="17">Cytochrome P450</fullName>
    </recommendedName>
</protein>
<evidence type="ECO:0008006" key="17">
    <source>
        <dbReference type="Google" id="ProtNLM"/>
    </source>
</evidence>
<dbReference type="GO" id="GO:0020037">
    <property type="term" value="F:heme binding"/>
    <property type="evidence" value="ECO:0007669"/>
    <property type="project" value="InterPro"/>
</dbReference>
<dbReference type="Gene3D" id="1.10.630.10">
    <property type="entry name" value="Cytochrome P450"/>
    <property type="match status" value="1"/>
</dbReference>
<comment type="caution">
    <text evidence="15">The sequence shown here is derived from an EMBL/GenBank/DDBJ whole genome shotgun (WGS) entry which is preliminary data.</text>
</comment>
<keyword evidence="16" id="KW-1185">Reference proteome</keyword>
<dbReference type="GO" id="GO:0005506">
    <property type="term" value="F:iron ion binding"/>
    <property type="evidence" value="ECO:0007669"/>
    <property type="project" value="InterPro"/>
</dbReference>
<dbReference type="Proteomes" id="UP001431783">
    <property type="component" value="Unassembled WGS sequence"/>
</dbReference>
<sequence length="501" mass="57586">MIAFVLLIFTVALIYFVAVKPYKYWSNRRVKTGKFVPIFGNNAGVVLGTESFADTTRRIYNEVQDVRYYGVYQFQLPSLVLKSPELIKQICVKDFDHFLNHKNALGGDVDELWSKNLFTLKGQSWKDMRSILSPSFTSSKMKAMFTYICQNADLFAKHFIKMKGDVIEVEFKDAFTRYTNDVIASTAFGINKFVFSLNLFCPAIANFLGLSPFGKELRSFFVNLVKDTIKLREENNIRRADMLGLLMEARKGTQIEETTEETIEVNFAAVEEHLEERNTKRELSELDIASQVFIFFLGGFESVSNAMCFMAHELAVNVDVQMKLIQEIDENRNEDGVLSYETIANLAYLDMVVSESLRKWPVAVFTDRMVTKPYTIKPELPDEMPLSLEVGDQVIVPIIGLHYDTKYFENPEKFIPERFSPENRKNINPYTYLPFGVGPRNCIGSRFALLEIKAVFFHILSHFEIVPVEKTNIPLQISEKSFNFTSVNGFPLGLKRRQKRI</sequence>
<evidence type="ECO:0000313" key="16">
    <source>
        <dbReference type="Proteomes" id="UP001431783"/>
    </source>
</evidence>
<evidence type="ECO:0000256" key="1">
    <source>
        <dbReference type="ARBA" id="ARBA00001971"/>
    </source>
</evidence>
<keyword evidence="10 13" id="KW-0408">Iron</keyword>
<dbReference type="SUPFAM" id="SSF48264">
    <property type="entry name" value="Cytochrome P450"/>
    <property type="match status" value="1"/>
</dbReference>
<evidence type="ECO:0000256" key="12">
    <source>
        <dbReference type="ARBA" id="ARBA00023136"/>
    </source>
</evidence>
<dbReference type="InterPro" id="IPR017972">
    <property type="entry name" value="Cyt_P450_CS"/>
</dbReference>
<evidence type="ECO:0000256" key="6">
    <source>
        <dbReference type="ARBA" id="ARBA00022723"/>
    </source>
</evidence>
<keyword evidence="6 13" id="KW-0479">Metal-binding</keyword>
<dbReference type="GO" id="GO:0004497">
    <property type="term" value="F:monooxygenase activity"/>
    <property type="evidence" value="ECO:0007669"/>
    <property type="project" value="UniProtKB-KW"/>
</dbReference>
<dbReference type="AlphaFoldDB" id="A0AAW1UI22"/>
<evidence type="ECO:0000256" key="9">
    <source>
        <dbReference type="ARBA" id="ARBA00023002"/>
    </source>
</evidence>
<dbReference type="InterPro" id="IPR002401">
    <property type="entry name" value="Cyt_P450_E_grp-I"/>
</dbReference>
<dbReference type="FunFam" id="1.10.630.10:FF:000182">
    <property type="entry name" value="Cytochrome P450 3A4"/>
    <property type="match status" value="1"/>
</dbReference>
<keyword evidence="5 13" id="KW-0349">Heme</keyword>
<reference evidence="15 16" key="1">
    <citation type="submission" date="2023-03" db="EMBL/GenBank/DDBJ databases">
        <title>Genome insight into feeding habits of ladybird beetles.</title>
        <authorList>
            <person name="Li H.-S."/>
            <person name="Huang Y.-H."/>
            <person name="Pang H."/>
        </authorList>
    </citation>
    <scope>NUCLEOTIDE SEQUENCE [LARGE SCALE GENOMIC DNA]</scope>
    <source>
        <strain evidence="15">SYSU_2023b</strain>
        <tissue evidence="15">Whole body</tissue>
    </source>
</reference>
<keyword evidence="11 14" id="KW-0503">Monooxygenase</keyword>
<keyword evidence="9 14" id="KW-0560">Oxidoreductase</keyword>
<dbReference type="PANTHER" id="PTHR24292:SF54">
    <property type="entry name" value="CYP9F3-RELATED"/>
    <property type="match status" value="1"/>
</dbReference>
<name>A0AAW1UI22_9CUCU</name>
<evidence type="ECO:0000256" key="10">
    <source>
        <dbReference type="ARBA" id="ARBA00023004"/>
    </source>
</evidence>
<evidence type="ECO:0000256" key="5">
    <source>
        <dbReference type="ARBA" id="ARBA00022617"/>
    </source>
</evidence>
<keyword evidence="12" id="KW-0472">Membrane</keyword>
<evidence type="ECO:0000256" key="11">
    <source>
        <dbReference type="ARBA" id="ARBA00023033"/>
    </source>
</evidence>
<evidence type="ECO:0000256" key="14">
    <source>
        <dbReference type="RuleBase" id="RU000461"/>
    </source>
</evidence>
<dbReference type="GO" id="GO:0005789">
    <property type="term" value="C:endoplasmic reticulum membrane"/>
    <property type="evidence" value="ECO:0007669"/>
    <property type="project" value="UniProtKB-SubCell"/>
</dbReference>
<dbReference type="InterPro" id="IPR050476">
    <property type="entry name" value="Insect_CytP450_Detox"/>
</dbReference>
<comment type="subcellular location">
    <subcellularLocation>
        <location evidence="3">Endoplasmic reticulum membrane</location>
        <topology evidence="3">Peripheral membrane protein</topology>
    </subcellularLocation>
    <subcellularLocation>
        <location evidence="2">Microsome membrane</location>
        <topology evidence="2">Peripheral membrane protein</topology>
    </subcellularLocation>
</comment>
<dbReference type="InterPro" id="IPR036396">
    <property type="entry name" value="Cyt_P450_sf"/>
</dbReference>
<evidence type="ECO:0000256" key="4">
    <source>
        <dbReference type="ARBA" id="ARBA00010617"/>
    </source>
</evidence>
<keyword evidence="7" id="KW-0256">Endoplasmic reticulum</keyword>
<dbReference type="PRINTS" id="PR00463">
    <property type="entry name" value="EP450I"/>
</dbReference>
<dbReference type="EMBL" id="JARQZJ010000073">
    <property type="protein sequence ID" value="KAK9882160.1"/>
    <property type="molecule type" value="Genomic_DNA"/>
</dbReference>
<feature type="binding site" description="axial binding residue" evidence="13">
    <location>
        <position position="442"/>
    </location>
    <ligand>
        <name>heme</name>
        <dbReference type="ChEBI" id="CHEBI:30413"/>
    </ligand>
    <ligandPart>
        <name>Fe</name>
        <dbReference type="ChEBI" id="CHEBI:18248"/>
    </ligandPart>
</feature>
<dbReference type="PANTHER" id="PTHR24292">
    <property type="entry name" value="CYTOCHROME P450"/>
    <property type="match status" value="1"/>
</dbReference>
<dbReference type="PROSITE" id="PS00086">
    <property type="entry name" value="CYTOCHROME_P450"/>
    <property type="match status" value="1"/>
</dbReference>
<evidence type="ECO:0000313" key="15">
    <source>
        <dbReference type="EMBL" id="KAK9882160.1"/>
    </source>
</evidence>
<evidence type="ECO:0000256" key="2">
    <source>
        <dbReference type="ARBA" id="ARBA00004174"/>
    </source>
</evidence>
<dbReference type="InterPro" id="IPR001128">
    <property type="entry name" value="Cyt_P450"/>
</dbReference>
<comment type="cofactor">
    <cofactor evidence="1 13">
        <name>heme</name>
        <dbReference type="ChEBI" id="CHEBI:30413"/>
    </cofactor>
</comment>